<proteinExistence type="predicted"/>
<gene>
    <name evidence="1" type="ORF">N7530_006809</name>
</gene>
<sequence length="118" mass="13944">MVGQYVVLLRHLECRTKAGFRHRVYTSGSLKIDVLDRARILKYDDSLKYVFNDKRWPSTNYRGKPVTLIFFYIMLRELGTAKEIGMVFTYMNDPTGYNILHNYFKLKLPGKYPNLPRS</sequence>
<evidence type="ECO:0000313" key="2">
    <source>
        <dbReference type="Proteomes" id="UP001147760"/>
    </source>
</evidence>
<dbReference type="AlphaFoldDB" id="A0A9X0BMU3"/>
<evidence type="ECO:0000313" key="1">
    <source>
        <dbReference type="EMBL" id="KAJ5472808.1"/>
    </source>
</evidence>
<dbReference type="Proteomes" id="UP001147760">
    <property type="component" value="Unassembled WGS sequence"/>
</dbReference>
<keyword evidence="2" id="KW-1185">Reference proteome</keyword>
<dbReference type="EMBL" id="JAPWDO010000004">
    <property type="protein sequence ID" value="KAJ5472808.1"/>
    <property type="molecule type" value="Genomic_DNA"/>
</dbReference>
<protein>
    <submittedName>
        <fullName evidence="1">Uncharacterized protein</fullName>
    </submittedName>
</protein>
<name>A0A9X0BMU3_9EURO</name>
<reference evidence="1" key="2">
    <citation type="journal article" date="2023" name="IMA Fungus">
        <title>Comparative genomic study of the Penicillium genus elucidates a diverse pangenome and 15 lateral gene transfer events.</title>
        <authorList>
            <person name="Petersen C."/>
            <person name="Sorensen T."/>
            <person name="Nielsen M.R."/>
            <person name="Sondergaard T.E."/>
            <person name="Sorensen J.L."/>
            <person name="Fitzpatrick D.A."/>
            <person name="Frisvad J.C."/>
            <person name="Nielsen K.L."/>
        </authorList>
    </citation>
    <scope>NUCLEOTIDE SEQUENCE</scope>
    <source>
        <strain evidence="1">IBT 17660</strain>
    </source>
</reference>
<organism evidence="1 2">
    <name type="scientific">Penicillium desertorum</name>
    <dbReference type="NCBI Taxonomy" id="1303715"/>
    <lineage>
        <taxon>Eukaryota</taxon>
        <taxon>Fungi</taxon>
        <taxon>Dikarya</taxon>
        <taxon>Ascomycota</taxon>
        <taxon>Pezizomycotina</taxon>
        <taxon>Eurotiomycetes</taxon>
        <taxon>Eurotiomycetidae</taxon>
        <taxon>Eurotiales</taxon>
        <taxon>Aspergillaceae</taxon>
        <taxon>Penicillium</taxon>
    </lineage>
</organism>
<reference evidence="1" key="1">
    <citation type="submission" date="2022-12" db="EMBL/GenBank/DDBJ databases">
        <authorList>
            <person name="Petersen C."/>
        </authorList>
    </citation>
    <scope>NUCLEOTIDE SEQUENCE</scope>
    <source>
        <strain evidence="1">IBT 17660</strain>
    </source>
</reference>
<comment type="caution">
    <text evidence="1">The sequence shown here is derived from an EMBL/GenBank/DDBJ whole genome shotgun (WGS) entry which is preliminary data.</text>
</comment>
<accession>A0A9X0BMU3</accession>
<dbReference type="OrthoDB" id="4334234at2759"/>